<name>A0ACC5Q523_DOLFA</name>
<comment type="caution">
    <text evidence="1">The sequence shown here is derived from an EMBL/GenBank/DDBJ whole genome shotgun (WGS) entry which is preliminary data.</text>
</comment>
<proteinExistence type="predicted"/>
<reference evidence="1" key="1">
    <citation type="submission" date="2020-10" db="EMBL/GenBank/DDBJ databases">
        <authorList>
            <person name="Castelo-Branco R."/>
            <person name="Eusebio N."/>
            <person name="Adriana R."/>
            <person name="Vieira A."/>
            <person name="Brugerolle De Fraissinette N."/>
            <person name="Rezende De Castro R."/>
            <person name="Schneider M.P."/>
            <person name="Vasconcelos V."/>
            <person name="Leao P.N."/>
        </authorList>
    </citation>
    <scope>NUCLEOTIDE SEQUENCE</scope>
    <source>
        <strain evidence="1">LEGE 04289</strain>
    </source>
</reference>
<gene>
    <name evidence="1" type="ORF">IQ222_13005</name>
</gene>
<accession>A0ACC5Q523</accession>
<organism evidence="1 2">
    <name type="scientific">Dolichospermum flos-aquae LEGE 04289</name>
    <dbReference type="NCBI Taxonomy" id="1828708"/>
    <lineage>
        <taxon>Bacteria</taxon>
        <taxon>Bacillati</taxon>
        <taxon>Cyanobacteriota</taxon>
        <taxon>Cyanophyceae</taxon>
        <taxon>Nostocales</taxon>
        <taxon>Aphanizomenonaceae</taxon>
        <taxon>Dolichospermum</taxon>
    </lineage>
</organism>
<evidence type="ECO:0000313" key="2">
    <source>
        <dbReference type="Proteomes" id="UP000597867"/>
    </source>
</evidence>
<dbReference type="EMBL" id="JADEWF010000042">
    <property type="protein sequence ID" value="MBE9219688.1"/>
    <property type="molecule type" value="Genomic_DNA"/>
</dbReference>
<evidence type="ECO:0000313" key="1">
    <source>
        <dbReference type="EMBL" id="MBE9219688.1"/>
    </source>
</evidence>
<protein>
    <submittedName>
        <fullName evidence="1">HEAT repeat domain-containing protein</fullName>
    </submittedName>
</protein>
<sequence>MTKPGKKIVVTSTILCYFFSMFFICPVYSQALGQPKIEAEIQKLKSRDLRERQDALKTLKQVTQESIPVLIKKLRESKDPEIQSWSAWAIGQMGVEAKIAVPDLVNALKSQNEKVQLNAVEALKNISPDTSITLQAKDAVSALTELINKNLNEDIQIEGILTLGNIGTDAKTAINSLQKKLKSENVTIRAYAAWALGNIKAKEAIPDLINGLKDENPQVRNYAATSLGMISESLRDSVEKFSNSELDENIKNFEQALENLKQPNVGIENKQIEPITKYLIVLEKDKKKRNLEVLKRPEVLVAFAYLIFFPGLWSMFLWLRPVWLLKINQILKPYTDFQLPGNLGGIKVSVRSLLLVEFFNYHPRVLDAWVKQSIHSIRKEFQQKNTVRDRQIYIRIPVMFEDQILSELTAKDLRQVWTNRACLLIWGEGGAGKTSLACQIANWAMAENTEERLCNHLMLPILIEQELDPALASGKSPFLEAIRGQLQDLTNMAEPIPEELLERLLRDRYILVIIDHFSEMSEATRKAIRPELPDFPVNALIITSRQQETLGQVTKSTLKPLRIEENRLSSFMQAYLLRRSKRELFSDSEFFSACTHLSSLVGQRTTTVLLARMYAEQMIAAKTGTVVSDLPDTVPDLMLLYLNELNREAATGQPDNRTVQQDAKVIAWECLKRKYSPSPIKRNVAITAIGGDDVLNRLKYLEERLHIIQTIGAAQDLIKFSLDPLAEYLAALQMIDLYNQNESEWYQFFMQIDSLISSQVNVQGFLLALQDCCLSNNSVTDIPAFIDKELKRRISTATPKLNS</sequence>
<keyword evidence="2" id="KW-1185">Reference proteome</keyword>
<dbReference type="Proteomes" id="UP000597867">
    <property type="component" value="Unassembled WGS sequence"/>
</dbReference>